<comment type="pathway">
    <text evidence="3">Protein modification; protein ubiquitination.</text>
</comment>
<dbReference type="Proteomes" id="UP001603857">
    <property type="component" value="Unassembled WGS sequence"/>
</dbReference>
<evidence type="ECO:0000256" key="4">
    <source>
        <dbReference type="ARBA" id="ARBA00012483"/>
    </source>
</evidence>
<evidence type="ECO:0000256" key="9">
    <source>
        <dbReference type="ARBA" id="ARBA00022786"/>
    </source>
</evidence>
<dbReference type="CDD" id="cd16461">
    <property type="entry name" value="RING-H2_EL5-like"/>
    <property type="match status" value="1"/>
</dbReference>
<dbReference type="EC" id="2.3.2.27" evidence="4"/>
<feature type="transmembrane region" description="Helical" evidence="15">
    <location>
        <begin position="44"/>
        <end position="63"/>
    </location>
</feature>
<dbReference type="SUPFAM" id="SSF57850">
    <property type="entry name" value="RING/U-box"/>
    <property type="match status" value="1"/>
</dbReference>
<dbReference type="AlphaFoldDB" id="A0ABD1MAF8"/>
<keyword evidence="19" id="KW-1185">Reference proteome</keyword>
<name>A0ABD1MAF8_9FABA</name>
<comment type="caution">
    <text evidence="18">The sequence shown here is derived from an EMBL/GenBank/DDBJ whole genome shotgun (WGS) entry which is preliminary data.</text>
</comment>
<dbReference type="PANTHER" id="PTHR46913:SF1">
    <property type="entry name" value="RING-H2 FINGER PROTEIN ATL16"/>
    <property type="match status" value="1"/>
</dbReference>
<keyword evidence="8 14" id="KW-0863">Zinc-finger</keyword>
<dbReference type="SMART" id="SM00184">
    <property type="entry name" value="RING"/>
    <property type="match status" value="1"/>
</dbReference>
<proteinExistence type="inferred from homology"/>
<dbReference type="Pfam" id="PF13639">
    <property type="entry name" value="zf-RING_2"/>
    <property type="match status" value="1"/>
</dbReference>
<protein>
    <recommendedName>
        <fullName evidence="4">RING-type E3 ubiquitin transferase</fullName>
        <ecNumber evidence="4">2.3.2.27</ecNumber>
    </recommendedName>
</protein>
<evidence type="ECO:0000313" key="18">
    <source>
        <dbReference type="EMBL" id="KAL2332737.1"/>
    </source>
</evidence>
<evidence type="ECO:0000256" key="7">
    <source>
        <dbReference type="ARBA" id="ARBA00022723"/>
    </source>
</evidence>
<evidence type="ECO:0000256" key="8">
    <source>
        <dbReference type="ARBA" id="ARBA00022771"/>
    </source>
</evidence>
<evidence type="ECO:0000256" key="13">
    <source>
        <dbReference type="ARBA" id="ARBA00024209"/>
    </source>
</evidence>
<reference evidence="18 19" key="1">
    <citation type="submission" date="2024-08" db="EMBL/GenBank/DDBJ databases">
        <title>Insights into the chromosomal genome structure of Flemingia macrophylla.</title>
        <authorList>
            <person name="Ding Y."/>
            <person name="Zhao Y."/>
            <person name="Bi W."/>
            <person name="Wu M."/>
            <person name="Zhao G."/>
            <person name="Gong Y."/>
            <person name="Li W."/>
            <person name="Zhang P."/>
        </authorList>
    </citation>
    <scope>NUCLEOTIDE SEQUENCE [LARGE SCALE GENOMIC DNA]</scope>
    <source>
        <strain evidence="18">DYQJB</strain>
        <tissue evidence="18">Leaf</tissue>
    </source>
</reference>
<keyword evidence="12 15" id="KW-0472">Membrane</keyword>
<evidence type="ECO:0000313" key="19">
    <source>
        <dbReference type="Proteomes" id="UP001603857"/>
    </source>
</evidence>
<evidence type="ECO:0000259" key="17">
    <source>
        <dbReference type="PROSITE" id="PS50089"/>
    </source>
</evidence>
<dbReference type="InterPro" id="IPR044600">
    <property type="entry name" value="ATL1/ATL16-like"/>
</dbReference>
<evidence type="ECO:0000256" key="3">
    <source>
        <dbReference type="ARBA" id="ARBA00004906"/>
    </source>
</evidence>
<gene>
    <name evidence="18" type="ORF">Fmac_013950</name>
</gene>
<comment type="similarity">
    <text evidence="13">Belongs to the RING-type zinc finger family. ATL subfamily.</text>
</comment>
<dbReference type="GO" id="GO:0008270">
    <property type="term" value="F:zinc ion binding"/>
    <property type="evidence" value="ECO:0007669"/>
    <property type="project" value="UniProtKB-KW"/>
</dbReference>
<feature type="chain" id="PRO_5044771454" description="RING-type E3 ubiquitin transferase" evidence="16">
    <location>
        <begin position="21"/>
        <end position="260"/>
    </location>
</feature>
<keyword evidence="5" id="KW-0808">Transferase</keyword>
<comment type="catalytic activity">
    <reaction evidence="1">
        <text>S-ubiquitinyl-[E2 ubiquitin-conjugating enzyme]-L-cysteine + [acceptor protein]-L-lysine = [E2 ubiquitin-conjugating enzyme]-L-cysteine + N(6)-ubiquitinyl-[acceptor protein]-L-lysine.</text>
        <dbReference type="EC" id="2.3.2.27"/>
    </reaction>
</comment>
<dbReference type="InterPro" id="IPR013083">
    <property type="entry name" value="Znf_RING/FYVE/PHD"/>
</dbReference>
<dbReference type="EMBL" id="JBGMDY010000005">
    <property type="protein sequence ID" value="KAL2332737.1"/>
    <property type="molecule type" value="Genomic_DNA"/>
</dbReference>
<comment type="subcellular location">
    <subcellularLocation>
        <location evidence="2">Membrane</location>
        <topology evidence="2">Single-pass membrane protein</topology>
    </subcellularLocation>
</comment>
<organism evidence="18 19">
    <name type="scientific">Flemingia macrophylla</name>
    <dbReference type="NCBI Taxonomy" id="520843"/>
    <lineage>
        <taxon>Eukaryota</taxon>
        <taxon>Viridiplantae</taxon>
        <taxon>Streptophyta</taxon>
        <taxon>Embryophyta</taxon>
        <taxon>Tracheophyta</taxon>
        <taxon>Spermatophyta</taxon>
        <taxon>Magnoliopsida</taxon>
        <taxon>eudicotyledons</taxon>
        <taxon>Gunneridae</taxon>
        <taxon>Pentapetalae</taxon>
        <taxon>rosids</taxon>
        <taxon>fabids</taxon>
        <taxon>Fabales</taxon>
        <taxon>Fabaceae</taxon>
        <taxon>Papilionoideae</taxon>
        <taxon>50 kb inversion clade</taxon>
        <taxon>NPAAA clade</taxon>
        <taxon>indigoferoid/millettioid clade</taxon>
        <taxon>Phaseoleae</taxon>
        <taxon>Flemingia</taxon>
    </lineage>
</organism>
<evidence type="ECO:0000256" key="5">
    <source>
        <dbReference type="ARBA" id="ARBA00022679"/>
    </source>
</evidence>
<dbReference type="Gene3D" id="3.30.40.10">
    <property type="entry name" value="Zinc/RING finger domain, C3HC4 (zinc finger)"/>
    <property type="match status" value="1"/>
</dbReference>
<evidence type="ECO:0000256" key="1">
    <source>
        <dbReference type="ARBA" id="ARBA00000900"/>
    </source>
</evidence>
<keyword evidence="9" id="KW-0833">Ubl conjugation pathway</keyword>
<dbReference type="InterPro" id="IPR001841">
    <property type="entry name" value="Znf_RING"/>
</dbReference>
<accession>A0ABD1MAF8</accession>
<evidence type="ECO:0000256" key="10">
    <source>
        <dbReference type="ARBA" id="ARBA00022833"/>
    </source>
</evidence>
<dbReference type="GO" id="GO:0016020">
    <property type="term" value="C:membrane"/>
    <property type="evidence" value="ECO:0007669"/>
    <property type="project" value="UniProtKB-SubCell"/>
</dbReference>
<evidence type="ECO:0000256" key="6">
    <source>
        <dbReference type="ARBA" id="ARBA00022692"/>
    </source>
</evidence>
<keyword evidence="16" id="KW-0732">Signal</keyword>
<keyword evidence="10" id="KW-0862">Zinc</keyword>
<dbReference type="PROSITE" id="PS50089">
    <property type="entry name" value="ZF_RING_2"/>
    <property type="match status" value="1"/>
</dbReference>
<keyword evidence="7" id="KW-0479">Metal-binding</keyword>
<feature type="domain" description="RING-type" evidence="17">
    <location>
        <begin position="119"/>
        <end position="161"/>
    </location>
</feature>
<evidence type="ECO:0000256" key="16">
    <source>
        <dbReference type="SAM" id="SignalP"/>
    </source>
</evidence>
<evidence type="ECO:0000256" key="15">
    <source>
        <dbReference type="SAM" id="Phobius"/>
    </source>
</evidence>
<keyword evidence="11 15" id="KW-1133">Transmembrane helix</keyword>
<evidence type="ECO:0000256" key="2">
    <source>
        <dbReference type="ARBA" id="ARBA00004167"/>
    </source>
</evidence>
<evidence type="ECO:0000256" key="14">
    <source>
        <dbReference type="PROSITE-ProRule" id="PRU00175"/>
    </source>
</evidence>
<feature type="signal peptide" evidence="16">
    <location>
        <begin position="1"/>
        <end position="20"/>
    </location>
</feature>
<keyword evidence="6 15" id="KW-0812">Transmembrane</keyword>
<dbReference type="PANTHER" id="PTHR46913">
    <property type="entry name" value="RING-H2 FINGER PROTEIN ATL16"/>
    <property type="match status" value="1"/>
</dbReference>
<sequence length="260" mass="28910">MVTGSLFFVVLMELFSHLHAKLSENPTTSSNPDTMCYPGTRNKLIVIMVVAYTGTLFLIFLNIHISSWLNYRNSVVVPAIVGCQMVTLSRKIVEKCPIFVYAKLLEMMNLVNNMTTEECAVCLEEFEDNDTVRMLPQCKHFFHWHCINSWLPLSLTCPICRHDLTLENVTQVDNFSATHSRALGLPIEEQEQVQSIVVEAAAEQPETEHATHEAETVSVVGPENVMEQHETETVAVVGPDDVMEHAVSGDGVSCGDSSSP</sequence>
<evidence type="ECO:0000256" key="12">
    <source>
        <dbReference type="ARBA" id="ARBA00023136"/>
    </source>
</evidence>
<evidence type="ECO:0000256" key="11">
    <source>
        <dbReference type="ARBA" id="ARBA00022989"/>
    </source>
</evidence>
<dbReference type="GO" id="GO:0061630">
    <property type="term" value="F:ubiquitin protein ligase activity"/>
    <property type="evidence" value="ECO:0007669"/>
    <property type="project" value="UniProtKB-EC"/>
</dbReference>